<keyword evidence="3" id="KW-1185">Reference proteome</keyword>
<dbReference type="GeneID" id="93028675"/>
<sequence length="88" mass="9593">MNPHAPTEQHPTVRPYAKRGTKTAAREAARKAGLKSFLFTCHKHGLTVFGTAGGGKCRTCSAELKRAAYGRRKQEALATLTTTYDTNE</sequence>
<accession>A0A6P2M6X2</accession>
<dbReference type="AlphaFoldDB" id="A0A6P2M6X2"/>
<evidence type="ECO:0000313" key="2">
    <source>
        <dbReference type="EMBL" id="VWB75763.1"/>
    </source>
</evidence>
<reference evidence="2 3" key="1">
    <citation type="submission" date="2019-09" db="EMBL/GenBank/DDBJ databases">
        <authorList>
            <person name="Depoorter E."/>
        </authorList>
    </citation>
    <scope>NUCLEOTIDE SEQUENCE [LARGE SCALE GENOMIC DNA]</scope>
    <source>
        <strain evidence="2">LMG 24065</strain>
    </source>
</reference>
<gene>
    <name evidence="2" type="ORF">BDI24065_03602</name>
</gene>
<feature type="region of interest" description="Disordered" evidence="1">
    <location>
        <begin position="1"/>
        <end position="27"/>
    </location>
</feature>
<dbReference type="EMBL" id="CABVPN010000016">
    <property type="protein sequence ID" value="VWB75763.1"/>
    <property type="molecule type" value="Genomic_DNA"/>
</dbReference>
<proteinExistence type="predicted"/>
<evidence type="ECO:0000313" key="3">
    <source>
        <dbReference type="Proteomes" id="UP000494125"/>
    </source>
</evidence>
<organism evidence="2 3">
    <name type="scientific">Burkholderia diffusa</name>
    <dbReference type="NCBI Taxonomy" id="488732"/>
    <lineage>
        <taxon>Bacteria</taxon>
        <taxon>Pseudomonadati</taxon>
        <taxon>Pseudomonadota</taxon>
        <taxon>Betaproteobacteria</taxon>
        <taxon>Burkholderiales</taxon>
        <taxon>Burkholderiaceae</taxon>
        <taxon>Burkholderia</taxon>
        <taxon>Burkholderia cepacia complex</taxon>
    </lineage>
</organism>
<dbReference type="RefSeq" id="WP_151048731.1">
    <property type="nucleotide sequence ID" value="NZ_CABVPN010000016.1"/>
</dbReference>
<name>A0A6P2M6X2_9BURK</name>
<dbReference type="Proteomes" id="UP000494125">
    <property type="component" value="Unassembled WGS sequence"/>
</dbReference>
<evidence type="ECO:0000256" key="1">
    <source>
        <dbReference type="SAM" id="MobiDB-lite"/>
    </source>
</evidence>
<protein>
    <submittedName>
        <fullName evidence="2">Uncharacterized protein</fullName>
    </submittedName>
</protein>